<proteinExistence type="inferred from homology"/>
<evidence type="ECO:0000256" key="1">
    <source>
        <dbReference type="ARBA" id="ARBA00010062"/>
    </source>
</evidence>
<keyword evidence="6" id="KW-1185">Reference proteome</keyword>
<dbReference type="InterPro" id="IPR006311">
    <property type="entry name" value="TAT_signal"/>
</dbReference>
<keyword evidence="3" id="KW-0029">Amino-acid transport</keyword>
<accession>A0ABT3HBP2</accession>
<comment type="similarity">
    <text evidence="1">Belongs to the leucine-binding protein family.</text>
</comment>
<dbReference type="Proteomes" id="UP001209755">
    <property type="component" value="Unassembled WGS sequence"/>
</dbReference>
<evidence type="ECO:0000313" key="5">
    <source>
        <dbReference type="EMBL" id="MCW2307818.1"/>
    </source>
</evidence>
<evidence type="ECO:0000256" key="3">
    <source>
        <dbReference type="ARBA" id="ARBA00022970"/>
    </source>
</evidence>
<evidence type="ECO:0000259" key="4">
    <source>
        <dbReference type="Pfam" id="PF13458"/>
    </source>
</evidence>
<evidence type="ECO:0000313" key="6">
    <source>
        <dbReference type="Proteomes" id="UP001209755"/>
    </source>
</evidence>
<dbReference type="RefSeq" id="WP_264601452.1">
    <property type="nucleotide sequence ID" value="NZ_JAOQNS010000005.1"/>
</dbReference>
<dbReference type="PROSITE" id="PS51318">
    <property type="entry name" value="TAT"/>
    <property type="match status" value="1"/>
</dbReference>
<feature type="domain" description="Leucine-binding protein" evidence="4">
    <location>
        <begin position="36"/>
        <end position="372"/>
    </location>
</feature>
<sequence length="409" mass="43242">MTRNPALDRRTILKGAAAGAALSITPLRHVRAAGAPVKVGVLLPTSGVLAFLGQACRRGIDLGARMMAESGAPAMEILHVDTESKAEQGRVAAEKLIREGCSVLIGAFDSGTTISAAQAAEAAKVPLVVNIAAAPQITSQGFQYVFRNFPPGATLVYNAVARIKELSSLTGVAPKTAVLMHVNDTFGHAVAKGVDILWQKLGVPIEIVDTISYSRSAKDLSVEIGRAKAAEPDILMPVTRVNDAILIVRELVKQNVGLLGVIGPGSPGPYEKAFTDATGKYGDEYMDCVPWYDPTRDKTKRAIAAFADDYPDQRFELNVGFSYEAVEIVADAIARAGTGEPQALQAALRETNLQDHIMYGGPITFDETGQNTNIGGVLLQNQGGAPQVIGPAEIAVAKPVFPMTPFAER</sequence>
<reference evidence="6" key="1">
    <citation type="submission" date="2023-07" db="EMBL/GenBank/DDBJ databases">
        <title>Genome sequencing of Purple Non-Sulfur Bacteria from various extreme environments.</title>
        <authorList>
            <person name="Mayer M."/>
        </authorList>
    </citation>
    <scope>NUCLEOTIDE SEQUENCE [LARGE SCALE GENOMIC DNA]</scope>
    <source>
        <strain evidence="6">DSM 17935</strain>
    </source>
</reference>
<dbReference type="Pfam" id="PF13458">
    <property type="entry name" value="Peripla_BP_6"/>
    <property type="match status" value="1"/>
</dbReference>
<protein>
    <submittedName>
        <fullName evidence="5">Branched-chain amino acid transport system substrate-binding protein</fullName>
    </submittedName>
</protein>
<name>A0ABT3HBP2_9HYPH</name>
<gene>
    <name evidence="5" type="ORF">M2319_002155</name>
</gene>
<keyword evidence="2" id="KW-0732">Signal</keyword>
<dbReference type="EMBL" id="JAOQNS010000005">
    <property type="protein sequence ID" value="MCW2307818.1"/>
    <property type="molecule type" value="Genomic_DNA"/>
</dbReference>
<dbReference type="InterPro" id="IPR028081">
    <property type="entry name" value="Leu-bd"/>
</dbReference>
<dbReference type="PANTHER" id="PTHR30483:SF37">
    <property type="entry name" value="ABC TRANSPORTER SUBSTRATE-BINDING PROTEIN"/>
    <property type="match status" value="1"/>
</dbReference>
<dbReference type="InterPro" id="IPR051010">
    <property type="entry name" value="BCAA_transport"/>
</dbReference>
<dbReference type="InterPro" id="IPR028082">
    <property type="entry name" value="Peripla_BP_I"/>
</dbReference>
<dbReference type="Gene3D" id="3.40.50.2300">
    <property type="match status" value="2"/>
</dbReference>
<evidence type="ECO:0000256" key="2">
    <source>
        <dbReference type="ARBA" id="ARBA00022729"/>
    </source>
</evidence>
<dbReference type="SUPFAM" id="SSF53822">
    <property type="entry name" value="Periplasmic binding protein-like I"/>
    <property type="match status" value="1"/>
</dbReference>
<keyword evidence="3" id="KW-0813">Transport</keyword>
<organism evidence="5 6">
    <name type="scientific">Rhodobium gokarnense</name>
    <dbReference type="NCBI Taxonomy" id="364296"/>
    <lineage>
        <taxon>Bacteria</taxon>
        <taxon>Pseudomonadati</taxon>
        <taxon>Pseudomonadota</taxon>
        <taxon>Alphaproteobacteria</taxon>
        <taxon>Hyphomicrobiales</taxon>
        <taxon>Rhodobiaceae</taxon>
        <taxon>Rhodobium</taxon>
    </lineage>
</organism>
<comment type="caution">
    <text evidence="5">The sequence shown here is derived from an EMBL/GenBank/DDBJ whole genome shotgun (WGS) entry which is preliminary data.</text>
</comment>
<dbReference type="CDD" id="cd06340">
    <property type="entry name" value="PBP1_ABC_ligand_binding-like"/>
    <property type="match status" value="1"/>
</dbReference>
<dbReference type="PANTHER" id="PTHR30483">
    <property type="entry name" value="LEUCINE-SPECIFIC-BINDING PROTEIN"/>
    <property type="match status" value="1"/>
</dbReference>